<dbReference type="Proteomes" id="UP000265354">
    <property type="component" value="Unassembled WGS sequence"/>
</dbReference>
<evidence type="ECO:0000256" key="1">
    <source>
        <dbReference type="SAM" id="MobiDB-lite"/>
    </source>
</evidence>
<comment type="caution">
    <text evidence="3">The sequence shown here is derived from an EMBL/GenBank/DDBJ whole genome shotgun (WGS) entry which is preliminary data.</text>
</comment>
<evidence type="ECO:0000313" key="4">
    <source>
        <dbReference type="Proteomes" id="UP000265354"/>
    </source>
</evidence>
<dbReference type="AlphaFoldDB" id="A0A388T5W9"/>
<name>A0A388T5W9_9ACTN</name>
<gene>
    <name evidence="3" type="ORF">SSP531S_58110</name>
</gene>
<proteinExistence type="predicted"/>
<keyword evidence="2" id="KW-0472">Membrane</keyword>
<feature type="region of interest" description="Disordered" evidence="1">
    <location>
        <begin position="358"/>
        <end position="400"/>
    </location>
</feature>
<feature type="transmembrane region" description="Helical" evidence="2">
    <location>
        <begin position="106"/>
        <end position="123"/>
    </location>
</feature>
<keyword evidence="2" id="KW-1133">Transmembrane helix</keyword>
<keyword evidence="2" id="KW-0812">Transmembrane</keyword>
<reference evidence="3 4" key="1">
    <citation type="submission" date="2018-07" db="EMBL/GenBank/DDBJ databases">
        <title>Whole Genome Shotgun Sequence of Streptomyces spongiicola strain 531S.</title>
        <authorList>
            <person name="Dohra H."/>
            <person name="Kodani S."/>
        </authorList>
    </citation>
    <scope>NUCLEOTIDE SEQUENCE [LARGE SCALE GENOMIC DNA]</scope>
    <source>
        <strain evidence="3 4">531S</strain>
    </source>
</reference>
<organism evidence="3 4">
    <name type="scientific">Streptomyces spongiicola</name>
    <dbReference type="NCBI Taxonomy" id="1690221"/>
    <lineage>
        <taxon>Bacteria</taxon>
        <taxon>Bacillati</taxon>
        <taxon>Actinomycetota</taxon>
        <taxon>Actinomycetes</taxon>
        <taxon>Kitasatosporales</taxon>
        <taxon>Streptomycetaceae</taxon>
        <taxon>Streptomyces</taxon>
    </lineage>
</organism>
<evidence type="ECO:0000313" key="3">
    <source>
        <dbReference type="EMBL" id="GBQ04317.1"/>
    </source>
</evidence>
<dbReference type="EMBL" id="BGZL01000035">
    <property type="protein sequence ID" value="GBQ04317.1"/>
    <property type="molecule type" value="Genomic_DNA"/>
</dbReference>
<evidence type="ECO:0000256" key="2">
    <source>
        <dbReference type="SAM" id="Phobius"/>
    </source>
</evidence>
<accession>A0A388T5W9</accession>
<protein>
    <submittedName>
        <fullName evidence="3">Uncharacterized protein</fullName>
    </submittedName>
</protein>
<sequence length="400" mass="43426">MPEVDGERCGRCVIMRSALGGEEGQRVWRGEEFGVNAGGEPSGSSVPDEEWERFLRDSMTGAANAPREPSARARAVARRMREEPAGAEGWRTYSLARPGPSRKKRWYMVGLLATTVALVILALDPGRVVGWFSDSNRAEKPLGPESHRPIQAPSAEGFRQPTLDEPFRDSPAARWANGTAGITVPEARATGWMSRAQVERALEQTRGFLAAANLDPGALHGGHPEEAIALINPHQQDVQTYLKAAFHSPSEQNDPLLLFSRFDTSRVRLVGDVVKTRGRITYLEGERGALQVTSDVTYVYPVAPAAGGDEVVRTIVRREVVLSWDDPAKVITEPGTFSLVSYKVDMTNGGCDNSTGYLTPPFGTERAETGAGPDVDPYDRSTSMSERTTPDEGCGTATRS</sequence>
<feature type="compositionally biased region" description="Basic and acidic residues" evidence="1">
    <location>
        <begin position="138"/>
        <end position="148"/>
    </location>
</feature>
<feature type="region of interest" description="Disordered" evidence="1">
    <location>
        <begin position="138"/>
        <end position="168"/>
    </location>
</feature>